<organism evidence="2 3">
    <name type="scientific">Allomeiothermus silvanus (strain ATCC 700542 / DSM 9946 / NBRC 106475 / NCIMB 13440 / VI-R2)</name>
    <name type="common">Thermus silvanus</name>
    <dbReference type="NCBI Taxonomy" id="526227"/>
    <lineage>
        <taxon>Bacteria</taxon>
        <taxon>Thermotogati</taxon>
        <taxon>Deinococcota</taxon>
        <taxon>Deinococci</taxon>
        <taxon>Thermales</taxon>
        <taxon>Thermaceae</taxon>
        <taxon>Allomeiothermus</taxon>
    </lineage>
</organism>
<feature type="transmembrane region" description="Helical" evidence="1">
    <location>
        <begin position="126"/>
        <end position="145"/>
    </location>
</feature>
<dbReference type="RefSeq" id="WP_013159291.1">
    <property type="nucleotide sequence ID" value="NC_014212.1"/>
</dbReference>
<dbReference type="STRING" id="526227.Mesil_2919"/>
<accession>D7BDD9</accession>
<name>D7BDD9_ALLS1</name>
<keyword evidence="1" id="KW-0812">Transmembrane</keyword>
<dbReference type="eggNOG" id="ENOG503452T">
    <property type="taxonomic scope" value="Bacteria"/>
</dbReference>
<evidence type="ECO:0000313" key="2">
    <source>
        <dbReference type="EMBL" id="ADH64759.1"/>
    </source>
</evidence>
<proteinExistence type="predicted"/>
<dbReference type="AlphaFoldDB" id="D7BDD9"/>
<keyword evidence="1" id="KW-1133">Transmembrane helix</keyword>
<reference evidence="2 3" key="1">
    <citation type="journal article" date="2010" name="Stand. Genomic Sci.">
        <title>Complete genome sequence of Meiothermus silvanus type strain (VI-R2).</title>
        <authorList>
            <person name="Sikorski J."/>
            <person name="Tindall B.J."/>
            <person name="Lowry S."/>
            <person name="Lucas S."/>
            <person name="Nolan M."/>
            <person name="Copeland A."/>
            <person name="Glavina Del Rio T."/>
            <person name="Tice H."/>
            <person name="Cheng J.F."/>
            <person name="Han C."/>
            <person name="Pitluck S."/>
            <person name="Liolios K."/>
            <person name="Ivanova N."/>
            <person name="Mavromatis K."/>
            <person name="Mikhailova N."/>
            <person name="Pati A."/>
            <person name="Goodwin L."/>
            <person name="Chen A."/>
            <person name="Palaniappan K."/>
            <person name="Land M."/>
            <person name="Hauser L."/>
            <person name="Chang Y.J."/>
            <person name="Jeffries C.D."/>
            <person name="Rohde M."/>
            <person name="Goker M."/>
            <person name="Woyke T."/>
            <person name="Bristow J."/>
            <person name="Eisen J.A."/>
            <person name="Markowitz V."/>
            <person name="Hugenholtz P."/>
            <person name="Kyrpides N.C."/>
            <person name="Klenk H.P."/>
            <person name="Lapidus A."/>
        </authorList>
    </citation>
    <scope>NUCLEOTIDE SEQUENCE [LARGE SCALE GENOMIC DNA]</scope>
    <source>
        <strain evidence="3">ATCC 700542 / DSM 9946 / VI-R2</strain>
    </source>
</reference>
<feature type="transmembrane region" description="Helical" evidence="1">
    <location>
        <begin position="89"/>
        <end position="106"/>
    </location>
</feature>
<dbReference type="OrthoDB" id="26170at2"/>
<dbReference type="KEGG" id="msv:Mesil_2919"/>
<feature type="transmembrane region" description="Helical" evidence="1">
    <location>
        <begin position="51"/>
        <end position="77"/>
    </location>
</feature>
<keyword evidence="3" id="KW-1185">Reference proteome</keyword>
<keyword evidence="1" id="KW-0472">Membrane</keyword>
<gene>
    <name evidence="2" type="ordered locus">Mesil_2919</name>
</gene>
<sequence>MEVRWAAFLLALPFFLQLLGFGNTPLGGGLCGELFRGRETPLAFQGAGFWYALAFMMLLLGQLGYAGLLVLAGFLELPSPWLRSVYRIGAYYAAGMTLLFIVTRTTGLPVPAPQGWVLGDVARIDFLGLLGVGLTLAGGILLWGISRHNTPQPS</sequence>
<dbReference type="Proteomes" id="UP000001916">
    <property type="component" value="Chromosome"/>
</dbReference>
<evidence type="ECO:0000256" key="1">
    <source>
        <dbReference type="SAM" id="Phobius"/>
    </source>
</evidence>
<dbReference type="EMBL" id="CP002042">
    <property type="protein sequence ID" value="ADH64759.1"/>
    <property type="molecule type" value="Genomic_DNA"/>
</dbReference>
<protein>
    <submittedName>
        <fullName evidence="2">Uncharacterized protein</fullName>
    </submittedName>
</protein>
<evidence type="ECO:0000313" key="3">
    <source>
        <dbReference type="Proteomes" id="UP000001916"/>
    </source>
</evidence>
<dbReference type="HOGENOM" id="CLU_1720156_0_0_0"/>